<name>A0A1Q2L1A8_9BACL</name>
<dbReference type="InterPro" id="IPR051465">
    <property type="entry name" value="Cell_Envelope_Struct_Comp"/>
</dbReference>
<feature type="domain" description="SLH" evidence="2">
    <location>
        <begin position="144"/>
        <end position="202"/>
    </location>
</feature>
<evidence type="ECO:0000256" key="1">
    <source>
        <dbReference type="SAM" id="SignalP"/>
    </source>
</evidence>
<dbReference type="KEGG" id="pmar:B0X71_14805"/>
<dbReference type="PANTHER" id="PTHR43308">
    <property type="entry name" value="OUTER MEMBRANE PROTEIN ALPHA-RELATED"/>
    <property type="match status" value="1"/>
</dbReference>
<dbReference type="PROSITE" id="PS51272">
    <property type="entry name" value="SLH"/>
    <property type="match status" value="3"/>
</dbReference>
<keyword evidence="1" id="KW-0732">Signal</keyword>
<dbReference type="OrthoDB" id="5845122at2"/>
<evidence type="ECO:0000259" key="2">
    <source>
        <dbReference type="PROSITE" id="PS51272"/>
    </source>
</evidence>
<feature type="domain" description="SLH" evidence="2">
    <location>
        <begin position="80"/>
        <end position="143"/>
    </location>
</feature>
<evidence type="ECO:0000313" key="4">
    <source>
        <dbReference type="Proteomes" id="UP000188184"/>
    </source>
</evidence>
<feature type="domain" description="SLH" evidence="2">
    <location>
        <begin position="20"/>
        <end position="79"/>
    </location>
</feature>
<dbReference type="Proteomes" id="UP000188184">
    <property type="component" value="Chromosome"/>
</dbReference>
<keyword evidence="4" id="KW-1185">Reference proteome</keyword>
<dbReference type="EMBL" id="CP019640">
    <property type="protein sequence ID" value="AQQ54240.1"/>
    <property type="molecule type" value="Genomic_DNA"/>
</dbReference>
<dbReference type="Pfam" id="PF00395">
    <property type="entry name" value="SLH"/>
    <property type="match status" value="3"/>
</dbReference>
<organism evidence="3 4">
    <name type="scientific">Planococcus lenghuensis</name>
    <dbReference type="NCBI Taxonomy" id="2213202"/>
    <lineage>
        <taxon>Bacteria</taxon>
        <taxon>Bacillati</taxon>
        <taxon>Bacillota</taxon>
        <taxon>Bacilli</taxon>
        <taxon>Bacillales</taxon>
        <taxon>Caryophanaceae</taxon>
        <taxon>Planococcus</taxon>
    </lineage>
</organism>
<dbReference type="PANTHER" id="PTHR43308:SF5">
    <property type="entry name" value="S-LAYER PROTEIN _ PEPTIDOGLYCAN ENDO-BETA-N-ACETYLGLUCOSAMINIDASE"/>
    <property type="match status" value="1"/>
</dbReference>
<accession>A0A1Q2L1A8</accession>
<evidence type="ECO:0000313" key="3">
    <source>
        <dbReference type="EMBL" id="AQQ54240.1"/>
    </source>
</evidence>
<dbReference type="AlphaFoldDB" id="A0A1Q2L1A8"/>
<proteinExistence type="predicted"/>
<sequence length="359" mass="39283">MKKTVTSLLSVGLIVSASSGVQASTDLEQNHPFYDEASYLINAGVIKGFPDGSIRLSNQVTREQTAIMLGRLLELPTTQATSGFKDVAAGSEASPYIAQLEEAGVINGFPDGTFRPKSVLTRGQMALVLDRAFDLQSAIPSAFADTQTTAELSEAVSSLEANLVTNGYPDGTFRPKTEITRGQFSAFLARTVEPGFKNEVRASNPNTFLRDLSKTYTYSYDGELVSETFAFSEPFSVDEPVGFAWISEFADGSIFPYYEHETKAGLAHSDPYDDSYLVIKYPVKAGSSFTYTYWDVDYTGTYTNTDVQVTTPYGTFDHAVEVTEDGIKYYYVKGFGLVKEVDTDGTVYSELVSIEESVN</sequence>
<reference evidence="3 4" key="1">
    <citation type="submission" date="2017-02" db="EMBL/GenBank/DDBJ databases">
        <title>The complete genomic sequence of a novel cold adapted crude oil-degrading bacterium Planococcus qaidamina Y42.</title>
        <authorList>
            <person name="Yang R."/>
        </authorList>
    </citation>
    <scope>NUCLEOTIDE SEQUENCE [LARGE SCALE GENOMIC DNA]</scope>
    <source>
        <strain evidence="3 4">Y42</strain>
    </source>
</reference>
<dbReference type="RefSeq" id="WP_077590133.1">
    <property type="nucleotide sequence ID" value="NZ_CP019640.1"/>
</dbReference>
<dbReference type="InterPro" id="IPR001119">
    <property type="entry name" value="SLH_dom"/>
</dbReference>
<feature type="signal peptide" evidence="1">
    <location>
        <begin position="1"/>
        <end position="23"/>
    </location>
</feature>
<feature type="chain" id="PRO_5013292533" description="SLH domain-containing protein" evidence="1">
    <location>
        <begin position="24"/>
        <end position="359"/>
    </location>
</feature>
<protein>
    <recommendedName>
        <fullName evidence="2">SLH domain-containing protein</fullName>
    </recommendedName>
</protein>
<gene>
    <name evidence="3" type="ORF">B0X71_14805</name>
</gene>